<evidence type="ECO:0000256" key="1">
    <source>
        <dbReference type="SAM" id="MobiDB-lite"/>
    </source>
</evidence>
<gene>
    <name evidence="2" type="ORF">K443DRAFT_126907</name>
</gene>
<evidence type="ECO:0000313" key="3">
    <source>
        <dbReference type="Proteomes" id="UP000054477"/>
    </source>
</evidence>
<sequence>MASPSNETDAILESFSAPPSRQRPVQPEQPDTAAITHSESKPEAATDVSTEGSISGKSEGSDDWKGQYEAQLQSWRAQSAEARLKAEKERERWEAIRKVEKEEAARRGPEATVEEPSSAPQVSLSSSTTTTVEQPASLPDSQRWEDVHSSVTSSFPSMSFPGRTDSSSPARQTARPHSVPQTATMAIFDSSLSTKTRIKALLSSLAINMLLPFVNGVMLGFGEIFAKKLIIEQLGWASWRSSRPGSVAATTGLGSPHERRQKQTI</sequence>
<dbReference type="Pfam" id="PF08219">
    <property type="entry name" value="TOM13"/>
    <property type="match status" value="1"/>
</dbReference>
<reference evidence="3" key="2">
    <citation type="submission" date="2015-01" db="EMBL/GenBank/DDBJ databases">
        <title>Evolutionary Origins and Diversification of the Mycorrhizal Mutualists.</title>
        <authorList>
            <consortium name="DOE Joint Genome Institute"/>
            <consortium name="Mycorrhizal Genomics Consortium"/>
            <person name="Kohler A."/>
            <person name="Kuo A."/>
            <person name="Nagy L.G."/>
            <person name="Floudas D."/>
            <person name="Copeland A."/>
            <person name="Barry K.W."/>
            <person name="Cichocki N."/>
            <person name="Veneault-Fourrey C."/>
            <person name="LaButti K."/>
            <person name="Lindquist E.A."/>
            <person name="Lipzen A."/>
            <person name="Lundell T."/>
            <person name="Morin E."/>
            <person name="Murat C."/>
            <person name="Riley R."/>
            <person name="Ohm R."/>
            <person name="Sun H."/>
            <person name="Tunlid A."/>
            <person name="Henrissat B."/>
            <person name="Grigoriev I.V."/>
            <person name="Hibbett D.S."/>
            <person name="Martin F."/>
        </authorList>
    </citation>
    <scope>NUCLEOTIDE SEQUENCE [LARGE SCALE GENOMIC DNA]</scope>
    <source>
        <strain evidence="3">LaAM-08-1</strain>
    </source>
</reference>
<protein>
    <recommendedName>
        <fullName evidence="4">Mitochondrial import protein 1</fullName>
    </recommendedName>
</protein>
<name>A0A0C9Y7Y3_9AGAR</name>
<dbReference type="GO" id="GO:0045040">
    <property type="term" value="P:protein insertion into mitochondrial outer membrane"/>
    <property type="evidence" value="ECO:0007669"/>
    <property type="project" value="TreeGrafter"/>
</dbReference>
<dbReference type="PANTHER" id="PTHR28241">
    <property type="entry name" value="MITOCHONDRIAL IMPORT PROTEIN 1"/>
    <property type="match status" value="1"/>
</dbReference>
<dbReference type="STRING" id="1095629.A0A0C9Y7Y3"/>
<dbReference type="GO" id="GO:0070096">
    <property type="term" value="P:mitochondrial outer membrane translocase complex assembly"/>
    <property type="evidence" value="ECO:0007669"/>
    <property type="project" value="TreeGrafter"/>
</dbReference>
<dbReference type="HOGENOM" id="CLU_078285_0_0_1"/>
<dbReference type="PANTHER" id="PTHR28241:SF1">
    <property type="entry name" value="MITOCHONDRIAL IMPORT PROTEIN 1"/>
    <property type="match status" value="1"/>
</dbReference>
<dbReference type="Proteomes" id="UP000054477">
    <property type="component" value="Unassembled WGS sequence"/>
</dbReference>
<evidence type="ECO:0000313" key="2">
    <source>
        <dbReference type="EMBL" id="KIK10134.1"/>
    </source>
</evidence>
<feature type="region of interest" description="Disordered" evidence="1">
    <location>
        <begin position="1"/>
        <end position="67"/>
    </location>
</feature>
<reference evidence="2 3" key="1">
    <citation type="submission" date="2014-04" db="EMBL/GenBank/DDBJ databases">
        <authorList>
            <consortium name="DOE Joint Genome Institute"/>
            <person name="Kuo A."/>
            <person name="Kohler A."/>
            <person name="Nagy L.G."/>
            <person name="Floudas D."/>
            <person name="Copeland A."/>
            <person name="Barry K.W."/>
            <person name="Cichocki N."/>
            <person name="Veneault-Fourrey C."/>
            <person name="LaButti K."/>
            <person name="Lindquist E.A."/>
            <person name="Lipzen A."/>
            <person name="Lundell T."/>
            <person name="Morin E."/>
            <person name="Murat C."/>
            <person name="Sun H."/>
            <person name="Tunlid A."/>
            <person name="Henrissat B."/>
            <person name="Grigoriev I.V."/>
            <person name="Hibbett D.S."/>
            <person name="Martin F."/>
            <person name="Nordberg H.P."/>
            <person name="Cantor M.N."/>
            <person name="Hua S.X."/>
        </authorList>
    </citation>
    <scope>NUCLEOTIDE SEQUENCE [LARGE SCALE GENOMIC DNA]</scope>
    <source>
        <strain evidence="2 3">LaAM-08-1</strain>
    </source>
</reference>
<feature type="compositionally biased region" description="Polar residues" evidence="1">
    <location>
        <begin position="242"/>
        <end position="253"/>
    </location>
</feature>
<accession>A0A0C9Y7Y3</accession>
<feature type="compositionally biased region" description="Polar residues" evidence="1">
    <location>
        <begin position="47"/>
        <end position="58"/>
    </location>
</feature>
<feature type="compositionally biased region" description="Low complexity" evidence="1">
    <location>
        <begin position="117"/>
        <end position="131"/>
    </location>
</feature>
<dbReference type="InterPro" id="IPR013262">
    <property type="entry name" value="OMP_MIM1/TOM13_mt"/>
</dbReference>
<feature type="compositionally biased region" description="Low complexity" evidence="1">
    <location>
        <begin position="149"/>
        <end position="161"/>
    </location>
</feature>
<evidence type="ECO:0008006" key="4">
    <source>
        <dbReference type="Google" id="ProtNLM"/>
    </source>
</evidence>
<dbReference type="AlphaFoldDB" id="A0A0C9Y7Y3"/>
<keyword evidence="3" id="KW-1185">Reference proteome</keyword>
<feature type="region of interest" description="Disordered" evidence="1">
    <location>
        <begin position="242"/>
        <end position="265"/>
    </location>
</feature>
<dbReference type="OrthoDB" id="5529571at2759"/>
<feature type="compositionally biased region" description="Basic and acidic residues" evidence="1">
    <location>
        <begin position="97"/>
        <end position="109"/>
    </location>
</feature>
<dbReference type="GO" id="GO:0005741">
    <property type="term" value="C:mitochondrial outer membrane"/>
    <property type="evidence" value="ECO:0007669"/>
    <property type="project" value="InterPro"/>
</dbReference>
<feature type="region of interest" description="Disordered" evidence="1">
    <location>
        <begin position="97"/>
        <end position="181"/>
    </location>
</feature>
<organism evidence="2 3">
    <name type="scientific">Laccaria amethystina LaAM-08-1</name>
    <dbReference type="NCBI Taxonomy" id="1095629"/>
    <lineage>
        <taxon>Eukaryota</taxon>
        <taxon>Fungi</taxon>
        <taxon>Dikarya</taxon>
        <taxon>Basidiomycota</taxon>
        <taxon>Agaricomycotina</taxon>
        <taxon>Agaricomycetes</taxon>
        <taxon>Agaricomycetidae</taxon>
        <taxon>Agaricales</taxon>
        <taxon>Agaricineae</taxon>
        <taxon>Hydnangiaceae</taxon>
        <taxon>Laccaria</taxon>
    </lineage>
</organism>
<dbReference type="EMBL" id="KN838536">
    <property type="protein sequence ID" value="KIK10134.1"/>
    <property type="molecule type" value="Genomic_DNA"/>
</dbReference>
<proteinExistence type="predicted"/>